<dbReference type="EMBL" id="FZNY01000006">
    <property type="protein sequence ID" value="SNS04909.1"/>
    <property type="molecule type" value="Genomic_DNA"/>
</dbReference>
<name>A0A239BB53_9FLAO</name>
<accession>A0A239BB53</accession>
<gene>
    <name evidence="2" type="ORF">SAMN06265376_10636</name>
</gene>
<dbReference type="Pfam" id="PF06037">
    <property type="entry name" value="DUF922"/>
    <property type="match status" value="1"/>
</dbReference>
<feature type="coiled-coil region" evidence="1">
    <location>
        <begin position="128"/>
        <end position="155"/>
    </location>
</feature>
<evidence type="ECO:0000256" key="1">
    <source>
        <dbReference type="SAM" id="Coils"/>
    </source>
</evidence>
<sequence>MSTRHYKVLGIALVILCSFTVAPERIAWQPNKTLSWADFKGSPNGDGSFVASTSSGMSQSYVIDGKGMLDKNETYVVAHFYPEYSWYREKDTTARLLKHEQTHFDITEIHARLLNTRIQSYNFTSNSKSEVKALYEEVEKQRRAMQRTFDEETNHSINREVEKKWEEKIARLLLPQ</sequence>
<evidence type="ECO:0000313" key="2">
    <source>
        <dbReference type="EMBL" id="SNS04909.1"/>
    </source>
</evidence>
<keyword evidence="3" id="KW-1185">Reference proteome</keyword>
<evidence type="ECO:0008006" key="4">
    <source>
        <dbReference type="Google" id="ProtNLM"/>
    </source>
</evidence>
<protein>
    <recommendedName>
        <fullName evidence="4">DUF922 domain-containing protein</fullName>
    </recommendedName>
</protein>
<dbReference type="Proteomes" id="UP000198379">
    <property type="component" value="Unassembled WGS sequence"/>
</dbReference>
<dbReference type="InterPro" id="IPR010321">
    <property type="entry name" value="DUF922"/>
</dbReference>
<keyword evidence="1" id="KW-0175">Coiled coil</keyword>
<dbReference type="RefSeq" id="WP_089372662.1">
    <property type="nucleotide sequence ID" value="NZ_BMEP01000005.1"/>
</dbReference>
<organism evidence="2 3">
    <name type="scientific">Dokdonia pacifica</name>
    <dbReference type="NCBI Taxonomy" id="1627892"/>
    <lineage>
        <taxon>Bacteria</taxon>
        <taxon>Pseudomonadati</taxon>
        <taxon>Bacteroidota</taxon>
        <taxon>Flavobacteriia</taxon>
        <taxon>Flavobacteriales</taxon>
        <taxon>Flavobacteriaceae</taxon>
        <taxon>Dokdonia</taxon>
    </lineage>
</organism>
<proteinExistence type="predicted"/>
<reference evidence="2 3" key="1">
    <citation type="submission" date="2017-06" db="EMBL/GenBank/DDBJ databases">
        <authorList>
            <person name="Kim H.J."/>
            <person name="Triplett B.A."/>
        </authorList>
    </citation>
    <scope>NUCLEOTIDE SEQUENCE [LARGE SCALE GENOMIC DNA]</scope>
    <source>
        <strain evidence="2 3">DSM 25597</strain>
    </source>
</reference>
<evidence type="ECO:0000313" key="3">
    <source>
        <dbReference type="Proteomes" id="UP000198379"/>
    </source>
</evidence>
<dbReference type="AlphaFoldDB" id="A0A239BB53"/>